<evidence type="ECO:0000313" key="7">
    <source>
        <dbReference type="Proteomes" id="UP001314170"/>
    </source>
</evidence>
<dbReference type="Gene3D" id="3.40.50.1110">
    <property type="entry name" value="SGNH hydrolase"/>
    <property type="match status" value="2"/>
</dbReference>
<evidence type="ECO:0000313" key="6">
    <source>
        <dbReference type="EMBL" id="CAK7339388.1"/>
    </source>
</evidence>
<sequence>MAAIKVVSSHVLVVISSVVVLLSSHVSLSDGHKPKGLKICGFDAIYNFGDSLTDTGNAVHIDRTVWQSQPPNGKTIKKVTGRSCDGLLLIDYIAKSSGFPSIKTYLNSNEKDSHHGVNFAVAGATALPPKVLLPKLNISAGYIINSLNEQLQWFEEYLKGFCQTCCKEKLKSSLFIIGIGVNDYSQALFPAKKTVEEVIKMGLVSEVVETIQKAIEKVISYGATRVLVPGSYPFGCAPGFLGSFRMLNYTKDEHGFETMTEVCCGGPGAIRCGQPGSSSCAEPKKHVFWDGVLIVVSSVVVLLLSRVSSFEGNEPKGLKICGFDAIYNFGDSLTDTGNAVHIDRTVWQSQPPNGKTMKKVTGRSCDGLLLIDYIAKSSGFPSIKTYLNSKEKDSHHGLNFAVAGATALPPKVLLPKLNISAGYINNSLNEQLQWFDEYLKGFCQTCCKEKLKSSLFIIGIGVNDYSQALFPAKKTVEEVIKMGLVSEVVETIQKAIEKVISYGATRVLVPGSYPFGCAPGFLGSFRMLNYTKDEHGCLKNFNDFFKYHNDHLQVGLESLRKKYPGVSIIYGDYYNAMQSILDNLQKFGFETMTEVCCGGPGAIRCGQPGSSSCAEPKKHVFWDGVHPTQNTNKNVAKRLIQEISS</sequence>
<dbReference type="InterPro" id="IPR036514">
    <property type="entry name" value="SGNH_hydro_sf"/>
</dbReference>
<gene>
    <name evidence="6" type="ORF">DCAF_LOCUS14439</name>
</gene>
<accession>A0AAV1RV95</accession>
<dbReference type="AlphaFoldDB" id="A0AAV1RV95"/>
<feature type="non-terminal residue" evidence="6">
    <location>
        <position position="645"/>
    </location>
</feature>
<evidence type="ECO:0000256" key="2">
    <source>
        <dbReference type="ARBA" id="ARBA00022729"/>
    </source>
</evidence>
<feature type="signal peptide" evidence="5">
    <location>
        <begin position="1"/>
        <end position="31"/>
    </location>
</feature>
<comment type="similarity">
    <text evidence="1">Belongs to the 'GDSL' lipolytic enzyme family.</text>
</comment>
<evidence type="ECO:0000256" key="4">
    <source>
        <dbReference type="ARBA" id="ARBA00023180"/>
    </source>
</evidence>
<evidence type="ECO:0000256" key="5">
    <source>
        <dbReference type="SAM" id="SignalP"/>
    </source>
</evidence>
<keyword evidence="3" id="KW-0378">Hydrolase</keyword>
<organism evidence="6 7">
    <name type="scientific">Dovyalis caffra</name>
    <dbReference type="NCBI Taxonomy" id="77055"/>
    <lineage>
        <taxon>Eukaryota</taxon>
        <taxon>Viridiplantae</taxon>
        <taxon>Streptophyta</taxon>
        <taxon>Embryophyta</taxon>
        <taxon>Tracheophyta</taxon>
        <taxon>Spermatophyta</taxon>
        <taxon>Magnoliopsida</taxon>
        <taxon>eudicotyledons</taxon>
        <taxon>Gunneridae</taxon>
        <taxon>Pentapetalae</taxon>
        <taxon>rosids</taxon>
        <taxon>fabids</taxon>
        <taxon>Malpighiales</taxon>
        <taxon>Salicaceae</taxon>
        <taxon>Flacourtieae</taxon>
        <taxon>Dovyalis</taxon>
    </lineage>
</organism>
<name>A0AAV1RV95_9ROSI</name>
<dbReference type="PANTHER" id="PTHR22835:SF675">
    <property type="entry name" value="ESTER HYDROLASE, PUTATIVE-RELATED"/>
    <property type="match status" value="1"/>
</dbReference>
<reference evidence="6 7" key="1">
    <citation type="submission" date="2024-01" db="EMBL/GenBank/DDBJ databases">
        <authorList>
            <person name="Waweru B."/>
        </authorList>
    </citation>
    <scope>NUCLEOTIDE SEQUENCE [LARGE SCALE GENOMIC DNA]</scope>
</reference>
<keyword evidence="4" id="KW-0325">Glycoprotein</keyword>
<dbReference type="GO" id="GO:0016788">
    <property type="term" value="F:hydrolase activity, acting on ester bonds"/>
    <property type="evidence" value="ECO:0007669"/>
    <property type="project" value="InterPro"/>
</dbReference>
<keyword evidence="7" id="KW-1185">Reference proteome</keyword>
<dbReference type="CDD" id="cd01837">
    <property type="entry name" value="SGNH_plant_lipase_like"/>
    <property type="match status" value="1"/>
</dbReference>
<dbReference type="EMBL" id="CAWUPB010001157">
    <property type="protein sequence ID" value="CAK7339388.1"/>
    <property type="molecule type" value="Genomic_DNA"/>
</dbReference>
<comment type="caution">
    <text evidence="6">The sequence shown here is derived from an EMBL/GenBank/DDBJ whole genome shotgun (WGS) entry which is preliminary data.</text>
</comment>
<protein>
    <submittedName>
        <fullName evidence="6">Uncharacterized protein</fullName>
    </submittedName>
</protein>
<evidence type="ECO:0000256" key="3">
    <source>
        <dbReference type="ARBA" id="ARBA00022801"/>
    </source>
</evidence>
<dbReference type="PANTHER" id="PTHR22835">
    <property type="entry name" value="ZINC FINGER FYVE DOMAIN CONTAINING PROTEIN"/>
    <property type="match status" value="1"/>
</dbReference>
<dbReference type="Pfam" id="PF00657">
    <property type="entry name" value="Lipase_GDSL"/>
    <property type="match status" value="2"/>
</dbReference>
<feature type="chain" id="PRO_5043505778" evidence="5">
    <location>
        <begin position="32"/>
        <end position="645"/>
    </location>
</feature>
<dbReference type="InterPro" id="IPR001087">
    <property type="entry name" value="GDSL"/>
</dbReference>
<dbReference type="InterPro" id="IPR035669">
    <property type="entry name" value="SGNH_plant_lipase-like"/>
</dbReference>
<dbReference type="Proteomes" id="UP001314170">
    <property type="component" value="Unassembled WGS sequence"/>
</dbReference>
<evidence type="ECO:0000256" key="1">
    <source>
        <dbReference type="ARBA" id="ARBA00008668"/>
    </source>
</evidence>
<dbReference type="SUPFAM" id="SSF52266">
    <property type="entry name" value="SGNH hydrolase"/>
    <property type="match status" value="1"/>
</dbReference>
<keyword evidence="2 5" id="KW-0732">Signal</keyword>
<proteinExistence type="inferred from homology"/>